<keyword evidence="5 8" id="KW-0285">Flavoprotein</keyword>
<dbReference type="GO" id="GO:0008924">
    <property type="term" value="F:L-malate dehydrogenase (quinone) activity"/>
    <property type="evidence" value="ECO:0007669"/>
    <property type="project" value="UniProtKB-UniRule"/>
</dbReference>
<evidence type="ECO:0000256" key="6">
    <source>
        <dbReference type="ARBA" id="ARBA00022827"/>
    </source>
</evidence>
<keyword evidence="4 8" id="KW-0816">Tricarboxylic acid cycle</keyword>
<dbReference type="GO" id="GO:0047545">
    <property type="term" value="F:(S)-2-hydroxyglutarate dehydrogenase activity"/>
    <property type="evidence" value="ECO:0007669"/>
    <property type="project" value="TreeGrafter"/>
</dbReference>
<proteinExistence type="inferred from homology"/>
<organism evidence="9 10">
    <name type="scientific">Halobacillus salinus</name>
    <dbReference type="NCBI Taxonomy" id="192814"/>
    <lineage>
        <taxon>Bacteria</taxon>
        <taxon>Bacillati</taxon>
        <taxon>Bacillota</taxon>
        <taxon>Bacilli</taxon>
        <taxon>Bacillales</taxon>
        <taxon>Bacillaceae</taxon>
        <taxon>Halobacillus</taxon>
    </lineage>
</organism>
<comment type="catalytic activity">
    <reaction evidence="1 8">
        <text>(S)-malate + a quinone = a quinol + oxaloacetate</text>
        <dbReference type="Rhea" id="RHEA:46012"/>
        <dbReference type="ChEBI" id="CHEBI:15589"/>
        <dbReference type="ChEBI" id="CHEBI:16452"/>
        <dbReference type="ChEBI" id="CHEBI:24646"/>
        <dbReference type="ChEBI" id="CHEBI:132124"/>
        <dbReference type="EC" id="1.1.5.4"/>
    </reaction>
</comment>
<dbReference type="UniPathway" id="UPA00223">
    <property type="reaction ID" value="UER01008"/>
</dbReference>
<protein>
    <recommendedName>
        <fullName evidence="8">Probable malate:quinone oxidoreductase</fullName>
        <ecNumber evidence="8">1.1.5.4</ecNumber>
    </recommendedName>
    <alternativeName>
        <fullName evidence="8">MQO</fullName>
    </alternativeName>
    <alternativeName>
        <fullName evidence="8">Malate dehydrogenase [quinone]</fullName>
    </alternativeName>
</protein>
<evidence type="ECO:0000313" key="9">
    <source>
        <dbReference type="EMBL" id="TGB01189.1"/>
    </source>
</evidence>
<dbReference type="InterPro" id="IPR006231">
    <property type="entry name" value="MQO"/>
</dbReference>
<name>A0A4Z0GX08_9BACI</name>
<dbReference type="STRING" id="192814.GCA_900166575_02686"/>
<dbReference type="GO" id="GO:0006099">
    <property type="term" value="P:tricarboxylic acid cycle"/>
    <property type="evidence" value="ECO:0007669"/>
    <property type="project" value="UniProtKB-UniRule"/>
</dbReference>
<dbReference type="PANTHER" id="PTHR43104">
    <property type="entry name" value="L-2-HYDROXYGLUTARATE DEHYDROGENASE, MITOCHONDRIAL"/>
    <property type="match status" value="1"/>
</dbReference>
<evidence type="ECO:0000256" key="1">
    <source>
        <dbReference type="ARBA" id="ARBA00001139"/>
    </source>
</evidence>
<dbReference type="HAMAP" id="MF_00212">
    <property type="entry name" value="MQO"/>
    <property type="match status" value="1"/>
</dbReference>
<dbReference type="Gene3D" id="3.50.50.60">
    <property type="entry name" value="FAD/NAD(P)-binding domain"/>
    <property type="match status" value="1"/>
</dbReference>
<dbReference type="SUPFAM" id="SSF51905">
    <property type="entry name" value="FAD/NAD(P)-binding domain"/>
    <property type="match status" value="1"/>
</dbReference>
<dbReference type="NCBIfam" id="NF009875">
    <property type="entry name" value="PRK13339.1"/>
    <property type="match status" value="1"/>
</dbReference>
<gene>
    <name evidence="8 9" type="primary">mqo</name>
    <name evidence="9" type="ORF">E4663_17060</name>
</gene>
<dbReference type="Pfam" id="PF06039">
    <property type="entry name" value="Mqo"/>
    <property type="match status" value="1"/>
</dbReference>
<comment type="similarity">
    <text evidence="8">Belongs to the MQO family.</text>
</comment>
<sequence>MSKEHIETDVILIGAGVMSATLGTMLKEVAPYWNIKVFEKLDSAGKESSNEWNNAGTGHAALCELNYTKEQEDGSVDISKALDINEKFRVSQQFWSYLANRNVIESPSDFIRPLPHISFVRGERDVEFLSKRYEAMSEHPLFRGMQFTDQYETLKNWMPLMMKDRDANQPVAATKVDAGTDVNFGELTRLLMNHLEDTDVDVQYQTEVYDVERQDDESWEVKVRNFENGTIEHHKAKFVFVGSGGGSLHLLQKSKIPEGRGIGGFPVSGLFLVCQKPDIVAQHDAKVYSKAPVGAPPMSVPHLDRRFIENKETLLFGPFAGFSPKFLKTGSMSDLITSVKRDNLVTMSASGLKNASLTKYLIQQLLLSKEQRMEELREFVPEADSEDWELVVAGQRVQIIKDTEEGKGTLRFGTEVVSSEDGTLAALLGASPGASTAVSIMLELMDKCFPEYMGDWEEKLKDMIPSYGQSLIDNPELMKELEHSTAQALGLDVQDSSGKVYSLQ</sequence>
<keyword evidence="6 8" id="KW-0274">FAD</keyword>
<evidence type="ECO:0000256" key="4">
    <source>
        <dbReference type="ARBA" id="ARBA00022532"/>
    </source>
</evidence>
<dbReference type="InterPro" id="IPR036188">
    <property type="entry name" value="FAD/NAD-bd_sf"/>
</dbReference>
<evidence type="ECO:0000256" key="2">
    <source>
        <dbReference type="ARBA" id="ARBA00001974"/>
    </source>
</evidence>
<dbReference type="NCBIfam" id="TIGR01320">
    <property type="entry name" value="mal_quin_oxido"/>
    <property type="match status" value="1"/>
</dbReference>
<dbReference type="NCBIfam" id="NF003605">
    <property type="entry name" value="PRK05257.1-4"/>
    <property type="match status" value="1"/>
</dbReference>
<reference evidence="9 10" key="1">
    <citation type="journal article" date="2003" name="Int. J. Syst. Evol. Microbiol.">
        <title>Halobacillus salinus sp. nov., isolated from a salt lake on the coast of the East Sea in Korea.</title>
        <authorList>
            <person name="Yoon J.H."/>
            <person name="Kang K.H."/>
            <person name="Park Y.H."/>
        </authorList>
    </citation>
    <scope>NUCLEOTIDE SEQUENCE [LARGE SCALE GENOMIC DNA]</scope>
    <source>
        <strain evidence="9 10">HSL-3</strain>
    </source>
</reference>
<keyword evidence="10" id="KW-1185">Reference proteome</keyword>
<evidence type="ECO:0000256" key="7">
    <source>
        <dbReference type="ARBA" id="ARBA00023002"/>
    </source>
</evidence>
<dbReference type="NCBIfam" id="NF003604">
    <property type="entry name" value="PRK05257.1-3"/>
    <property type="match status" value="1"/>
</dbReference>
<evidence type="ECO:0000313" key="10">
    <source>
        <dbReference type="Proteomes" id="UP000297982"/>
    </source>
</evidence>
<dbReference type="RefSeq" id="WP_135328534.1">
    <property type="nucleotide sequence ID" value="NZ_SRJC01000007.1"/>
</dbReference>
<dbReference type="EMBL" id="SRJC01000007">
    <property type="protein sequence ID" value="TGB01189.1"/>
    <property type="molecule type" value="Genomic_DNA"/>
</dbReference>
<comment type="pathway">
    <text evidence="3 8">Carbohydrate metabolism; tricarboxylic acid cycle; oxaloacetate from (S)-malate (quinone route): step 1/1.</text>
</comment>
<comment type="cofactor">
    <cofactor evidence="2 8">
        <name>FAD</name>
        <dbReference type="ChEBI" id="CHEBI:57692"/>
    </cofactor>
</comment>
<dbReference type="EC" id="1.1.5.4" evidence="8"/>
<evidence type="ECO:0000256" key="5">
    <source>
        <dbReference type="ARBA" id="ARBA00022630"/>
    </source>
</evidence>
<comment type="caution">
    <text evidence="9">The sequence shown here is derived from an EMBL/GenBank/DDBJ whole genome shotgun (WGS) entry which is preliminary data.</text>
</comment>
<dbReference type="NCBIfam" id="NF003611">
    <property type="entry name" value="PRK05257.3-2"/>
    <property type="match status" value="1"/>
</dbReference>
<evidence type="ECO:0000256" key="8">
    <source>
        <dbReference type="HAMAP-Rule" id="MF_00212"/>
    </source>
</evidence>
<dbReference type="Proteomes" id="UP000297982">
    <property type="component" value="Unassembled WGS sequence"/>
</dbReference>
<keyword evidence="7 8" id="KW-0560">Oxidoreductase</keyword>
<dbReference type="AlphaFoldDB" id="A0A4Z0GX08"/>
<accession>A0A4Z0GX08</accession>
<dbReference type="PANTHER" id="PTHR43104:SF2">
    <property type="entry name" value="L-2-HYDROXYGLUTARATE DEHYDROGENASE, MITOCHONDRIAL"/>
    <property type="match status" value="1"/>
</dbReference>
<dbReference type="NCBIfam" id="NF003606">
    <property type="entry name" value="PRK05257.2-1"/>
    <property type="match status" value="1"/>
</dbReference>
<evidence type="ECO:0000256" key="3">
    <source>
        <dbReference type="ARBA" id="ARBA00005012"/>
    </source>
</evidence>
<dbReference type="NCBIfam" id="NF003603">
    <property type="entry name" value="PRK05257.1-1"/>
    <property type="match status" value="1"/>
</dbReference>